<accession>A0A0A1X6C4</accession>
<keyword evidence="3" id="KW-1133">Transmembrane helix</keyword>
<evidence type="ECO:0000313" key="5">
    <source>
        <dbReference type="EMBL" id="JAD06692.1"/>
    </source>
</evidence>
<comment type="similarity">
    <text evidence="2">Belongs to the PIGH family.</text>
</comment>
<keyword evidence="5" id="KW-0808">Transferase</keyword>
<evidence type="ECO:0000259" key="4">
    <source>
        <dbReference type="Pfam" id="PF10181"/>
    </source>
</evidence>
<protein>
    <submittedName>
        <fullName evidence="5">Phosphatidylinositol N-acetylglucosaminyltransferase subunit gpi15</fullName>
    </submittedName>
</protein>
<reference evidence="5" key="2">
    <citation type="journal article" date="2015" name="Gigascience">
        <title>Reconstructing a comprehensive transcriptome assembly of a white-pupal translocated strain of the pest fruit fly Bactrocera cucurbitae.</title>
        <authorList>
            <person name="Sim S.B."/>
            <person name="Calla B."/>
            <person name="Hall B."/>
            <person name="DeRego T."/>
            <person name="Geib S.M."/>
        </authorList>
    </citation>
    <scope>NUCLEOTIDE SEQUENCE</scope>
</reference>
<dbReference type="UniPathway" id="UPA00196"/>
<dbReference type="InterPro" id="IPR044215">
    <property type="entry name" value="PIG-H"/>
</dbReference>
<evidence type="ECO:0000256" key="3">
    <source>
        <dbReference type="SAM" id="Phobius"/>
    </source>
</evidence>
<feature type="domain" description="Phosphatidylinositol N-acetylglucosaminyltransferase subunit H conserved" evidence="4">
    <location>
        <begin position="123"/>
        <end position="177"/>
    </location>
</feature>
<dbReference type="PANTHER" id="PTHR15231:SF1">
    <property type="entry name" value="PHOSPHATIDYLINOSITOL N-ACETYLGLUCOSAMINYLTRANSFERASE SUBUNIT H"/>
    <property type="match status" value="1"/>
</dbReference>
<evidence type="ECO:0000256" key="1">
    <source>
        <dbReference type="ARBA" id="ARBA00004687"/>
    </source>
</evidence>
<proteinExistence type="inferred from homology"/>
<dbReference type="OrthoDB" id="6256716at2759"/>
<keyword evidence="3" id="KW-0472">Membrane</keyword>
<dbReference type="GeneID" id="105218101"/>
<feature type="transmembrane region" description="Helical" evidence="3">
    <location>
        <begin position="58"/>
        <end position="76"/>
    </location>
</feature>
<dbReference type="Pfam" id="PF10181">
    <property type="entry name" value="PIG-H"/>
    <property type="match status" value="1"/>
</dbReference>
<dbReference type="AlphaFoldDB" id="A0A0A1X6C4"/>
<organism evidence="5">
    <name type="scientific">Zeugodacus cucurbitae</name>
    <name type="common">Melon fruit fly</name>
    <name type="synonym">Bactrocera cucurbitae</name>
    <dbReference type="NCBI Taxonomy" id="28588"/>
    <lineage>
        <taxon>Eukaryota</taxon>
        <taxon>Metazoa</taxon>
        <taxon>Ecdysozoa</taxon>
        <taxon>Arthropoda</taxon>
        <taxon>Hexapoda</taxon>
        <taxon>Insecta</taxon>
        <taxon>Pterygota</taxon>
        <taxon>Neoptera</taxon>
        <taxon>Endopterygota</taxon>
        <taxon>Diptera</taxon>
        <taxon>Brachycera</taxon>
        <taxon>Muscomorpha</taxon>
        <taxon>Tephritoidea</taxon>
        <taxon>Tephritidae</taxon>
        <taxon>Zeugodacus</taxon>
        <taxon>Zeugodacus</taxon>
    </lineage>
</organism>
<dbReference type="GO" id="GO:0016757">
    <property type="term" value="F:glycosyltransferase activity"/>
    <property type="evidence" value="ECO:0007669"/>
    <property type="project" value="UniProtKB-KW"/>
</dbReference>
<keyword evidence="3" id="KW-0812">Transmembrane</keyword>
<keyword evidence="5" id="KW-0328">Glycosyltransferase</keyword>
<dbReference type="EMBL" id="GBXI01007600">
    <property type="protein sequence ID" value="JAD06692.1"/>
    <property type="molecule type" value="Transcribed_RNA"/>
</dbReference>
<reference evidence="5" key="1">
    <citation type="submission" date="2014-11" db="EMBL/GenBank/DDBJ databases">
        <authorList>
            <person name="Geib S."/>
        </authorList>
    </citation>
    <scope>NUCLEOTIDE SEQUENCE</scope>
</reference>
<dbReference type="CTD" id="40944"/>
<name>A0A0A1X6C4_ZEUCU</name>
<dbReference type="PANTHER" id="PTHR15231">
    <property type="entry name" value="PHOSPHATIDYLINOSITOL N-ACETYLGLUCOSAMINYLTRANSFERASE SUBUNIT H"/>
    <property type="match status" value="1"/>
</dbReference>
<comment type="pathway">
    <text evidence="1">Glycolipid biosynthesis; glycosylphosphatidylinositol-anchor biosynthesis.</text>
</comment>
<gene>
    <name evidence="5" type="primary">gpi15_1</name>
    <name evidence="5" type="ORF">g.39466</name>
</gene>
<sequence length="205" mass="23987">MSSSAECTKQIYTYQSLVQRYSGHTAPDLQLTVYEYGKDSIELELTNLQYASKRYQKIKHICMIIIIYIIYVIMVSKDFTPLKGHILCDLTFLLWLLYRILNLLSLIQTEKVIMCLDLALQCHTVRFLRRTSNLFIPASNIYDIVINEVIEDLDVHYILIIRTKGSLFQKKPIITLFNTLHPSFECLQMTYRCLNRIFSKTNGIT</sequence>
<dbReference type="GO" id="GO:0006506">
    <property type="term" value="P:GPI anchor biosynthetic process"/>
    <property type="evidence" value="ECO:0007669"/>
    <property type="project" value="UniProtKB-UniPathway"/>
</dbReference>
<feature type="transmembrane region" description="Helical" evidence="3">
    <location>
        <begin position="82"/>
        <end position="101"/>
    </location>
</feature>
<dbReference type="GO" id="GO:0000506">
    <property type="term" value="C:glycosylphosphatidylinositol-N-acetylglucosaminyltransferase (GPI-GnT) complex"/>
    <property type="evidence" value="ECO:0007669"/>
    <property type="project" value="InterPro"/>
</dbReference>
<evidence type="ECO:0000256" key="2">
    <source>
        <dbReference type="ARBA" id="ARBA00009610"/>
    </source>
</evidence>
<dbReference type="InterPro" id="IPR019328">
    <property type="entry name" value="PIGH-H_dom"/>
</dbReference>